<evidence type="ECO:0000259" key="2">
    <source>
        <dbReference type="PROSITE" id="PS50994"/>
    </source>
</evidence>
<dbReference type="PROSITE" id="PS50994">
    <property type="entry name" value="INTEGRASE"/>
    <property type="match status" value="1"/>
</dbReference>
<dbReference type="InterPro" id="IPR001584">
    <property type="entry name" value="Integrase_cat-core"/>
</dbReference>
<dbReference type="EMBL" id="NBNE01002781">
    <property type="protein sequence ID" value="OWZ09462.1"/>
    <property type="molecule type" value="Genomic_DNA"/>
</dbReference>
<dbReference type="Proteomes" id="UP000198211">
    <property type="component" value="Unassembled WGS sequence"/>
</dbReference>
<evidence type="ECO:0000313" key="3">
    <source>
        <dbReference type="EMBL" id="OWZ09462.1"/>
    </source>
</evidence>
<dbReference type="GO" id="GO:0003676">
    <property type="term" value="F:nucleic acid binding"/>
    <property type="evidence" value="ECO:0007669"/>
    <property type="project" value="InterPro"/>
</dbReference>
<dbReference type="FunFam" id="3.30.420.10:FF:000032">
    <property type="entry name" value="Retrovirus-related Pol polyprotein from transposon 297-like Protein"/>
    <property type="match status" value="1"/>
</dbReference>
<feature type="region of interest" description="Disordered" evidence="1">
    <location>
        <begin position="352"/>
        <end position="386"/>
    </location>
</feature>
<dbReference type="PANTHER" id="PTHR37984">
    <property type="entry name" value="PROTEIN CBG26694"/>
    <property type="match status" value="1"/>
</dbReference>
<name>A0A225VVU4_9STRA</name>
<dbReference type="InterPro" id="IPR012337">
    <property type="entry name" value="RNaseH-like_sf"/>
</dbReference>
<dbReference type="OrthoDB" id="120952at2759"/>
<organism evidence="3 4">
    <name type="scientific">Phytophthora megakarya</name>
    <dbReference type="NCBI Taxonomy" id="4795"/>
    <lineage>
        <taxon>Eukaryota</taxon>
        <taxon>Sar</taxon>
        <taxon>Stramenopiles</taxon>
        <taxon>Oomycota</taxon>
        <taxon>Peronosporomycetes</taxon>
        <taxon>Peronosporales</taxon>
        <taxon>Peronosporaceae</taxon>
        <taxon>Phytophthora</taxon>
    </lineage>
</organism>
<gene>
    <name evidence="3" type="ORF">PHMEG_00017832</name>
</gene>
<dbReference type="InterPro" id="IPR036397">
    <property type="entry name" value="RNaseH_sf"/>
</dbReference>
<evidence type="ECO:0000256" key="1">
    <source>
        <dbReference type="SAM" id="MobiDB-lite"/>
    </source>
</evidence>
<protein>
    <recommendedName>
        <fullName evidence="2">Integrase catalytic domain-containing protein</fullName>
    </recommendedName>
</protein>
<dbReference type="STRING" id="4795.A0A225VVU4"/>
<proteinExistence type="predicted"/>
<reference evidence="4" key="1">
    <citation type="submission" date="2017-03" db="EMBL/GenBank/DDBJ databases">
        <title>Phytopthora megakarya and P. palmivora, two closely related causual agents of cacao black pod achieved similar genome size and gene model numbers by different mechanisms.</title>
        <authorList>
            <person name="Ali S."/>
            <person name="Shao J."/>
            <person name="Larry D.J."/>
            <person name="Kronmiller B."/>
            <person name="Shen D."/>
            <person name="Strem M.D."/>
            <person name="Melnick R.L."/>
            <person name="Guiltinan M.J."/>
            <person name="Tyler B.M."/>
            <person name="Meinhardt L.W."/>
            <person name="Bailey B.A."/>
        </authorList>
    </citation>
    <scope>NUCLEOTIDE SEQUENCE [LARGE SCALE GENOMIC DNA]</scope>
    <source>
        <strain evidence="4">zdho120</strain>
    </source>
</reference>
<dbReference type="InterPro" id="IPR050951">
    <property type="entry name" value="Retrovirus_Pol_polyprotein"/>
</dbReference>
<dbReference type="AlphaFoldDB" id="A0A225VVU4"/>
<dbReference type="PANTHER" id="PTHR37984:SF5">
    <property type="entry name" value="PROTEIN NYNRIN-LIKE"/>
    <property type="match status" value="1"/>
</dbReference>
<comment type="caution">
    <text evidence="3">The sequence shown here is derived from an EMBL/GenBank/DDBJ whole genome shotgun (WGS) entry which is preliminary data.</text>
</comment>
<dbReference type="GO" id="GO:0015074">
    <property type="term" value="P:DNA integration"/>
    <property type="evidence" value="ECO:0007669"/>
    <property type="project" value="InterPro"/>
</dbReference>
<feature type="domain" description="Integrase catalytic" evidence="2">
    <location>
        <begin position="36"/>
        <end position="195"/>
    </location>
</feature>
<feature type="compositionally biased region" description="Polar residues" evidence="1">
    <location>
        <begin position="352"/>
        <end position="371"/>
    </location>
</feature>
<keyword evidence="4" id="KW-1185">Reference proteome</keyword>
<dbReference type="Gene3D" id="3.30.420.10">
    <property type="entry name" value="Ribonuclease H-like superfamily/Ribonuclease H"/>
    <property type="match status" value="1"/>
</dbReference>
<accession>A0A225VVU4</accession>
<evidence type="ECO:0000313" key="4">
    <source>
        <dbReference type="Proteomes" id="UP000198211"/>
    </source>
</evidence>
<sequence>MSASKAGSVTSSNMRGLFRGYRSWRNGLMQPMPVVDLSGPFSLVVVDAIGPLVTTPRENKYILAFSDYFTRWVETFPVKRFDTVTFVNLMIDEVVPRHGVPERLLSDRNPNFISNLAMSVHQTLGIKKLFGAAYHLQTQGLVERFNGTLSGMLRMYVSEIQEDWDLYLLAVLFAYRTSYHEALGDSPFFSLYGRDPLIPLDLAFLNTHDDWKRVKLVFGHSAHGLNVPLDSCFPQPLDHIGVSASDGIDEVEAVVDPTVGVVHAQQCSVVLKRMLFVATLTDWARFAGEPVAVTFEVGVAVWYFRARRNKRKTKQLAFSLHGPYRVTGKVGENTYRVAIPSRPDRIVTVNTEQVSRTNESPFSTEVPTNLEVSPGADDDGPLTEGDLPNSSFVERLSIDGEEAAFSGVSSHIVDLVAKRTVNGDKQYLALTATYETCWRSLSSLLPDFKVLVFDNEERKLNNSYELRRSARLAEANAAVDEDELLF</sequence>
<dbReference type="SUPFAM" id="SSF53098">
    <property type="entry name" value="Ribonuclease H-like"/>
    <property type="match status" value="1"/>
</dbReference>